<dbReference type="GO" id="GO:0005886">
    <property type="term" value="C:plasma membrane"/>
    <property type="evidence" value="ECO:0007669"/>
    <property type="project" value="UniProtKB-SubCell"/>
</dbReference>
<keyword evidence="6 10" id="KW-1133">Transmembrane helix</keyword>
<protein>
    <recommendedName>
        <fullName evidence="3 9">Flagellar biosynthetic protein FliR</fullName>
    </recommendedName>
</protein>
<feature type="transmembrane region" description="Helical" evidence="10">
    <location>
        <begin position="173"/>
        <end position="202"/>
    </location>
</feature>
<evidence type="ECO:0000256" key="4">
    <source>
        <dbReference type="ARBA" id="ARBA00022475"/>
    </source>
</evidence>
<evidence type="ECO:0000256" key="10">
    <source>
        <dbReference type="RuleBase" id="RU362071"/>
    </source>
</evidence>
<dbReference type="PANTHER" id="PTHR30065:SF8">
    <property type="entry name" value="FLAGELLAR BIOSYNTHETIC PROTEIN FLIR"/>
    <property type="match status" value="1"/>
</dbReference>
<keyword evidence="12" id="KW-1185">Reference proteome</keyword>
<dbReference type="PRINTS" id="PR00953">
    <property type="entry name" value="TYPE3IMRPROT"/>
</dbReference>
<feature type="transmembrane region" description="Helical" evidence="10">
    <location>
        <begin position="94"/>
        <end position="114"/>
    </location>
</feature>
<dbReference type="Pfam" id="PF01311">
    <property type="entry name" value="Bac_export_1"/>
    <property type="match status" value="1"/>
</dbReference>
<comment type="similarity">
    <text evidence="2 10">Belongs to the FliR/MopE/SpaR family.</text>
</comment>
<keyword evidence="8 10" id="KW-0975">Bacterial flagellum</keyword>
<comment type="function">
    <text evidence="1 10">Role in flagellar biosynthesis.</text>
</comment>
<keyword evidence="7 10" id="KW-0472">Membrane</keyword>
<evidence type="ECO:0000313" key="12">
    <source>
        <dbReference type="Proteomes" id="UP000031637"/>
    </source>
</evidence>
<feature type="transmembrane region" description="Helical" evidence="10">
    <location>
        <begin position="40"/>
        <end position="58"/>
    </location>
</feature>
<evidence type="ECO:0000256" key="5">
    <source>
        <dbReference type="ARBA" id="ARBA00022692"/>
    </source>
</evidence>
<dbReference type="Proteomes" id="UP000031637">
    <property type="component" value="Chromosome"/>
</dbReference>
<comment type="subcellular location">
    <subcellularLocation>
        <location evidence="10">Cell membrane</location>
        <topology evidence="10">Multi-pass membrane protein</topology>
    </subcellularLocation>
    <subcellularLocation>
        <location evidence="10">Bacterial flagellum basal body</location>
    </subcellularLocation>
</comment>
<dbReference type="GO" id="GO:0009425">
    <property type="term" value="C:bacterial-type flagellum basal body"/>
    <property type="evidence" value="ECO:0007669"/>
    <property type="project" value="UniProtKB-SubCell"/>
</dbReference>
<accession>W0SCH1</accession>
<dbReference type="NCBIfam" id="TIGR01400">
    <property type="entry name" value="fliR"/>
    <property type="match status" value="1"/>
</dbReference>
<dbReference type="InterPro" id="IPR006303">
    <property type="entry name" value="FliR"/>
</dbReference>
<dbReference type="EMBL" id="AP012547">
    <property type="protein sequence ID" value="BAO28736.1"/>
    <property type="molecule type" value="Genomic_DNA"/>
</dbReference>
<gene>
    <name evidence="11" type="ORF">SUTH_00930</name>
</gene>
<dbReference type="GO" id="GO:0044780">
    <property type="term" value="P:bacterial-type flagellum assembly"/>
    <property type="evidence" value="ECO:0007669"/>
    <property type="project" value="UniProtKB-UniRule"/>
</dbReference>
<evidence type="ECO:0000256" key="8">
    <source>
        <dbReference type="ARBA" id="ARBA00023143"/>
    </source>
</evidence>
<dbReference type="PANTHER" id="PTHR30065">
    <property type="entry name" value="FLAGELLAR BIOSYNTHETIC PROTEIN FLIR"/>
    <property type="match status" value="1"/>
</dbReference>
<dbReference type="KEGG" id="shd:SUTH_00930"/>
<keyword evidence="11" id="KW-0282">Flagellum</keyword>
<dbReference type="RefSeq" id="WP_041097459.1">
    <property type="nucleotide sequence ID" value="NZ_AP012547.1"/>
</dbReference>
<evidence type="ECO:0000256" key="7">
    <source>
        <dbReference type="ARBA" id="ARBA00023136"/>
    </source>
</evidence>
<organism evidence="11 12">
    <name type="scientific">Sulfuritalea hydrogenivorans sk43H</name>
    <dbReference type="NCBI Taxonomy" id="1223802"/>
    <lineage>
        <taxon>Bacteria</taxon>
        <taxon>Pseudomonadati</taxon>
        <taxon>Pseudomonadota</taxon>
        <taxon>Betaproteobacteria</taxon>
        <taxon>Nitrosomonadales</taxon>
        <taxon>Sterolibacteriaceae</taxon>
        <taxon>Sulfuritalea</taxon>
    </lineage>
</organism>
<evidence type="ECO:0000256" key="9">
    <source>
        <dbReference type="NCBIfam" id="TIGR01400"/>
    </source>
</evidence>
<feature type="transmembrane region" description="Helical" evidence="10">
    <location>
        <begin position="214"/>
        <end position="237"/>
    </location>
</feature>
<evidence type="ECO:0000256" key="1">
    <source>
        <dbReference type="ARBA" id="ARBA00002578"/>
    </source>
</evidence>
<dbReference type="AlphaFoldDB" id="W0SCH1"/>
<dbReference type="HOGENOM" id="CLU_063626_4_0_4"/>
<feature type="transmembrane region" description="Helical" evidence="10">
    <location>
        <begin position="64"/>
        <end position="87"/>
    </location>
</feature>
<dbReference type="OrthoDB" id="9797790at2"/>
<reference evidence="11 12" key="1">
    <citation type="journal article" date="2014" name="Syst. Appl. Microbiol.">
        <title>Complete genomes of freshwater sulfur oxidizers Sulfuricella denitrificans skB26 and Sulfuritalea hydrogenivorans sk43H: genetic insights into the sulfur oxidation pathway of betaproteobacteria.</title>
        <authorList>
            <person name="Watanabe T."/>
            <person name="Kojima H."/>
            <person name="Fukui M."/>
        </authorList>
    </citation>
    <scope>NUCLEOTIDE SEQUENCE [LARGE SCALE GENOMIC DNA]</scope>
    <source>
        <strain evidence="11">DSM22779</strain>
    </source>
</reference>
<dbReference type="GO" id="GO:0006605">
    <property type="term" value="P:protein targeting"/>
    <property type="evidence" value="ECO:0007669"/>
    <property type="project" value="UniProtKB-UniRule"/>
</dbReference>
<dbReference type="InterPro" id="IPR002010">
    <property type="entry name" value="T3SS_IM_R"/>
</dbReference>
<keyword evidence="11" id="KW-0969">Cilium</keyword>
<keyword evidence="4 10" id="KW-1003">Cell membrane</keyword>
<evidence type="ECO:0000256" key="3">
    <source>
        <dbReference type="ARBA" id="ARBA00021717"/>
    </source>
</evidence>
<feature type="transmembrane region" description="Helical" evidence="10">
    <location>
        <begin position="126"/>
        <end position="152"/>
    </location>
</feature>
<evidence type="ECO:0000256" key="6">
    <source>
        <dbReference type="ARBA" id="ARBA00022989"/>
    </source>
</evidence>
<evidence type="ECO:0000313" key="11">
    <source>
        <dbReference type="EMBL" id="BAO28736.1"/>
    </source>
</evidence>
<feature type="transmembrane region" description="Helical" evidence="10">
    <location>
        <begin position="12"/>
        <end position="33"/>
    </location>
</feature>
<sequence length="264" mass="27270">MISISSAQLDTWLALFVFPLSRILGLLASAPVFSNAALPARIRLIAGLAITLAVAPALPPPPAIPAGSWIGLVVLGQQILIGVLLGFTLRITFAAVDVAGELIGLQMGLGFATFFDPDSGGQTPVIAEFLGLLTALIFLSLNGHLLSLSVLAESFTLLPVSTTQIHAGAFSSLLAWSATLFATGLLLALPLITALLIANIALGVLARIAQQLNLFAVGFPVTLALGFLVLMLSLPYIGAAMEGLFSKGFQAMGMVMRAAGNPVQ</sequence>
<proteinExistence type="inferred from homology"/>
<name>W0SCH1_9PROT</name>
<keyword evidence="5 10" id="KW-0812">Transmembrane</keyword>
<keyword evidence="11" id="KW-0966">Cell projection</keyword>
<evidence type="ECO:0000256" key="2">
    <source>
        <dbReference type="ARBA" id="ARBA00009772"/>
    </source>
</evidence>
<dbReference type="STRING" id="1223802.SUTH_00930"/>